<dbReference type="Pfam" id="PF02146">
    <property type="entry name" value="SIR2"/>
    <property type="match status" value="1"/>
</dbReference>
<proteinExistence type="predicted"/>
<dbReference type="PANTHER" id="PTHR11085">
    <property type="entry name" value="NAD-DEPENDENT PROTEIN DEACYLASE SIRTUIN-5, MITOCHONDRIAL-RELATED"/>
    <property type="match status" value="1"/>
</dbReference>
<dbReference type="InterPro" id="IPR003000">
    <property type="entry name" value="Sirtuin"/>
</dbReference>
<dbReference type="SUPFAM" id="SSF52467">
    <property type="entry name" value="DHS-like NAD/FAD-binding domain"/>
    <property type="match status" value="1"/>
</dbReference>
<protein>
    <recommendedName>
        <fullName evidence="3">Deacetylase sirtuin-type domain-containing protein</fullName>
    </recommendedName>
</protein>
<feature type="domain" description="Deacetylase sirtuin-type" evidence="3">
    <location>
        <begin position="1"/>
        <end position="178"/>
    </location>
</feature>
<dbReference type="AlphaFoldDB" id="X1EQS2"/>
<comment type="caution">
    <text evidence="4">The sequence shown here is derived from an EMBL/GenBank/DDBJ whole genome shotgun (WGS) entry which is preliminary data.</text>
</comment>
<gene>
    <name evidence="4" type="ORF">S01H4_57921</name>
</gene>
<sequence length="181" mass="19889">TEAKPNPAHYAIAELDRLGRLDCVITQNVDNLHQKAGVPGDKVFELHGNMQWAVCLGCGRRYPFEQVKVRLDGGEEVPDCEVCHGILKPGAVFFGEALPQKVLEEATLRSRNCDLFIVIGSTLVVYPAAYMPTYAVNSKAKLVIINLSPTPMDRQANVLIRAKAGETMSKVIQRVKEEISG</sequence>
<dbReference type="PANTHER" id="PTHR11085:SF10">
    <property type="entry name" value="NAD-DEPENDENT PROTEIN DEACYLASE SIRTUIN-5, MITOCHONDRIAL-RELATED"/>
    <property type="match status" value="1"/>
</dbReference>
<dbReference type="GO" id="GO:0017136">
    <property type="term" value="F:histone deacetylase activity, NAD-dependent"/>
    <property type="evidence" value="ECO:0007669"/>
    <property type="project" value="TreeGrafter"/>
</dbReference>
<reference evidence="4" key="1">
    <citation type="journal article" date="2014" name="Front. Microbiol.">
        <title>High frequency of phylogenetically diverse reductive dehalogenase-homologous genes in deep subseafloor sedimentary metagenomes.</title>
        <authorList>
            <person name="Kawai M."/>
            <person name="Futagami T."/>
            <person name="Toyoda A."/>
            <person name="Takaki Y."/>
            <person name="Nishi S."/>
            <person name="Hori S."/>
            <person name="Arai W."/>
            <person name="Tsubouchi T."/>
            <person name="Morono Y."/>
            <person name="Uchiyama I."/>
            <person name="Ito T."/>
            <person name="Fujiyama A."/>
            <person name="Inagaki F."/>
            <person name="Takami H."/>
        </authorList>
    </citation>
    <scope>NUCLEOTIDE SEQUENCE</scope>
    <source>
        <strain evidence="4">Expedition CK06-06</strain>
    </source>
</reference>
<feature type="non-terminal residue" evidence="4">
    <location>
        <position position="1"/>
    </location>
</feature>
<dbReference type="GO" id="GO:0070403">
    <property type="term" value="F:NAD+ binding"/>
    <property type="evidence" value="ECO:0007669"/>
    <property type="project" value="InterPro"/>
</dbReference>
<keyword evidence="1" id="KW-0808">Transferase</keyword>
<dbReference type="CDD" id="cd01407">
    <property type="entry name" value="SIR2-fam"/>
    <property type="match status" value="1"/>
</dbReference>
<evidence type="ECO:0000256" key="1">
    <source>
        <dbReference type="ARBA" id="ARBA00022679"/>
    </source>
</evidence>
<dbReference type="EMBL" id="BART01033778">
    <property type="protein sequence ID" value="GAH10973.1"/>
    <property type="molecule type" value="Genomic_DNA"/>
</dbReference>
<dbReference type="Gene3D" id="3.30.1600.10">
    <property type="entry name" value="SIR2/SIRT2 'Small Domain"/>
    <property type="match status" value="1"/>
</dbReference>
<accession>X1EQS2</accession>
<dbReference type="InterPro" id="IPR026590">
    <property type="entry name" value="Ssirtuin_cat_dom"/>
</dbReference>
<dbReference type="InterPro" id="IPR026591">
    <property type="entry name" value="Sirtuin_cat_small_dom_sf"/>
</dbReference>
<dbReference type="PROSITE" id="PS50305">
    <property type="entry name" value="SIRTUIN"/>
    <property type="match status" value="1"/>
</dbReference>
<organism evidence="4">
    <name type="scientific">marine sediment metagenome</name>
    <dbReference type="NCBI Taxonomy" id="412755"/>
    <lineage>
        <taxon>unclassified sequences</taxon>
        <taxon>metagenomes</taxon>
        <taxon>ecological metagenomes</taxon>
    </lineage>
</organism>
<dbReference type="InterPro" id="IPR050134">
    <property type="entry name" value="NAD-dep_sirtuin_deacylases"/>
</dbReference>
<keyword evidence="2" id="KW-0520">NAD</keyword>
<evidence type="ECO:0000313" key="4">
    <source>
        <dbReference type="EMBL" id="GAH10973.1"/>
    </source>
</evidence>
<dbReference type="InterPro" id="IPR029035">
    <property type="entry name" value="DHS-like_NAD/FAD-binding_dom"/>
</dbReference>
<evidence type="ECO:0000259" key="3">
    <source>
        <dbReference type="PROSITE" id="PS50305"/>
    </source>
</evidence>
<name>X1EQS2_9ZZZZ</name>
<dbReference type="Gene3D" id="3.40.50.1220">
    <property type="entry name" value="TPP-binding domain"/>
    <property type="match status" value="1"/>
</dbReference>
<evidence type="ECO:0000256" key="2">
    <source>
        <dbReference type="ARBA" id="ARBA00023027"/>
    </source>
</evidence>